<gene>
    <name evidence="1" type="ORF">GCM10007067_10280</name>
</gene>
<reference evidence="1" key="2">
    <citation type="submission" date="2020-09" db="EMBL/GenBank/DDBJ databases">
        <authorList>
            <person name="Sun Q."/>
            <person name="Kim S."/>
        </authorList>
    </citation>
    <scope>NUCLEOTIDE SEQUENCE</scope>
    <source>
        <strain evidence="1">KCTC 23077</strain>
    </source>
</reference>
<name>A0A918SWE8_9GAMM</name>
<protein>
    <recommendedName>
        <fullName evidence="3">Copper chaperone PCu(A)C</fullName>
    </recommendedName>
</protein>
<evidence type="ECO:0000313" key="1">
    <source>
        <dbReference type="EMBL" id="GHA75118.1"/>
    </source>
</evidence>
<organism evidence="1 2">
    <name type="scientific">Cognatilysobacter bugurensis</name>
    <dbReference type="NCBI Taxonomy" id="543356"/>
    <lineage>
        <taxon>Bacteria</taxon>
        <taxon>Pseudomonadati</taxon>
        <taxon>Pseudomonadota</taxon>
        <taxon>Gammaproteobacteria</taxon>
        <taxon>Lysobacterales</taxon>
        <taxon>Lysobacteraceae</taxon>
        <taxon>Cognatilysobacter</taxon>
    </lineage>
</organism>
<sequence>MLAGFARITNPCDAPIIITGARSKRFADVSLHESKIVDGMSRMRAVPRLTVPARGAVSLQPGGLHLMLMGAQAPVKTGDRVEVELELEGGRTVRAEWPVRAAAR</sequence>
<evidence type="ECO:0000313" key="2">
    <source>
        <dbReference type="Proteomes" id="UP000646426"/>
    </source>
</evidence>
<evidence type="ECO:0008006" key="3">
    <source>
        <dbReference type="Google" id="ProtNLM"/>
    </source>
</evidence>
<dbReference type="Gene3D" id="2.60.40.1890">
    <property type="entry name" value="PCu(A)C copper chaperone"/>
    <property type="match status" value="1"/>
</dbReference>
<dbReference type="InterPro" id="IPR007410">
    <property type="entry name" value="LpqE-like"/>
</dbReference>
<dbReference type="EMBL" id="BMYD01000001">
    <property type="protein sequence ID" value="GHA75118.1"/>
    <property type="molecule type" value="Genomic_DNA"/>
</dbReference>
<comment type="caution">
    <text evidence="1">The sequence shown here is derived from an EMBL/GenBank/DDBJ whole genome shotgun (WGS) entry which is preliminary data.</text>
</comment>
<keyword evidence="2" id="KW-1185">Reference proteome</keyword>
<dbReference type="SUPFAM" id="SSF110087">
    <property type="entry name" value="DR1885-like metal-binding protein"/>
    <property type="match status" value="1"/>
</dbReference>
<dbReference type="PANTHER" id="PTHR36302:SF1">
    <property type="entry name" value="COPPER CHAPERONE PCU(A)C"/>
    <property type="match status" value="1"/>
</dbReference>
<dbReference type="PANTHER" id="PTHR36302">
    <property type="entry name" value="BLR7088 PROTEIN"/>
    <property type="match status" value="1"/>
</dbReference>
<dbReference type="AlphaFoldDB" id="A0A918SWE8"/>
<dbReference type="InterPro" id="IPR058248">
    <property type="entry name" value="Lxx211020-like"/>
</dbReference>
<dbReference type="InterPro" id="IPR036182">
    <property type="entry name" value="PCuAC_sf"/>
</dbReference>
<dbReference type="Pfam" id="PF04314">
    <property type="entry name" value="PCuAC"/>
    <property type="match status" value="1"/>
</dbReference>
<accession>A0A918SWE8</accession>
<reference evidence="1" key="1">
    <citation type="journal article" date="2014" name="Int. J. Syst. Evol. Microbiol.">
        <title>Complete genome sequence of Corynebacterium casei LMG S-19264T (=DSM 44701T), isolated from a smear-ripened cheese.</title>
        <authorList>
            <consortium name="US DOE Joint Genome Institute (JGI-PGF)"/>
            <person name="Walter F."/>
            <person name="Albersmeier A."/>
            <person name="Kalinowski J."/>
            <person name="Ruckert C."/>
        </authorList>
    </citation>
    <scope>NUCLEOTIDE SEQUENCE</scope>
    <source>
        <strain evidence="1">KCTC 23077</strain>
    </source>
</reference>
<proteinExistence type="predicted"/>
<dbReference type="Proteomes" id="UP000646426">
    <property type="component" value="Unassembled WGS sequence"/>
</dbReference>